<dbReference type="AlphaFoldDB" id="A0A284QW59"/>
<dbReference type="STRING" id="47428.A0A284QW59"/>
<keyword evidence="2 4" id="KW-0436">Ligase</keyword>
<dbReference type="Gene3D" id="3.30.300.30">
    <property type="match status" value="1"/>
</dbReference>
<dbReference type="CDD" id="cd05911">
    <property type="entry name" value="Firefly_Luc_like"/>
    <property type="match status" value="1"/>
</dbReference>
<dbReference type="PANTHER" id="PTHR24096:SF149">
    <property type="entry name" value="AMP-BINDING DOMAIN-CONTAINING PROTEIN-RELATED"/>
    <property type="match status" value="1"/>
</dbReference>
<dbReference type="InterPro" id="IPR000873">
    <property type="entry name" value="AMP-dep_synth/lig_dom"/>
</dbReference>
<dbReference type="Gene3D" id="3.40.50.12780">
    <property type="entry name" value="N-terminal domain of ligase-like"/>
    <property type="match status" value="1"/>
</dbReference>
<dbReference type="PROSITE" id="PS00455">
    <property type="entry name" value="AMP_BINDING"/>
    <property type="match status" value="1"/>
</dbReference>
<name>A0A284QW59_ARMOS</name>
<dbReference type="GO" id="GO:0016405">
    <property type="term" value="F:CoA-ligase activity"/>
    <property type="evidence" value="ECO:0007669"/>
    <property type="project" value="TreeGrafter"/>
</dbReference>
<proteinExistence type="inferred from homology"/>
<evidence type="ECO:0000313" key="4">
    <source>
        <dbReference type="EMBL" id="SJL00716.1"/>
    </source>
</evidence>
<evidence type="ECO:0000256" key="1">
    <source>
        <dbReference type="ARBA" id="ARBA00006432"/>
    </source>
</evidence>
<evidence type="ECO:0000259" key="3">
    <source>
        <dbReference type="Pfam" id="PF00501"/>
    </source>
</evidence>
<dbReference type="PANTHER" id="PTHR24096">
    <property type="entry name" value="LONG-CHAIN-FATTY-ACID--COA LIGASE"/>
    <property type="match status" value="1"/>
</dbReference>
<dbReference type="Proteomes" id="UP000219338">
    <property type="component" value="Unassembled WGS sequence"/>
</dbReference>
<feature type="domain" description="AMP-dependent synthetase/ligase" evidence="3">
    <location>
        <begin position="36"/>
        <end position="411"/>
    </location>
</feature>
<dbReference type="InterPro" id="IPR042099">
    <property type="entry name" value="ANL_N_sf"/>
</dbReference>
<accession>A0A284QW59</accession>
<protein>
    <submittedName>
        <fullName evidence="4">Related to 4-coumarate-CoA ligase</fullName>
    </submittedName>
</protein>
<dbReference type="SUPFAM" id="SSF56801">
    <property type="entry name" value="Acetyl-CoA synthetase-like"/>
    <property type="match status" value="1"/>
</dbReference>
<dbReference type="Pfam" id="PF00501">
    <property type="entry name" value="AMP-binding"/>
    <property type="match status" value="1"/>
</dbReference>
<evidence type="ECO:0000313" key="5">
    <source>
        <dbReference type="Proteomes" id="UP000219338"/>
    </source>
</evidence>
<evidence type="ECO:0000256" key="2">
    <source>
        <dbReference type="ARBA" id="ARBA00022598"/>
    </source>
</evidence>
<dbReference type="EMBL" id="FUEG01000002">
    <property type="protein sequence ID" value="SJL00716.1"/>
    <property type="molecule type" value="Genomic_DNA"/>
</dbReference>
<reference evidence="5" key="1">
    <citation type="journal article" date="2017" name="Nat. Ecol. Evol.">
        <title>Genome expansion and lineage-specific genetic innovations in the forest pathogenic fungi Armillaria.</title>
        <authorList>
            <person name="Sipos G."/>
            <person name="Prasanna A.N."/>
            <person name="Walter M.C."/>
            <person name="O'Connor E."/>
            <person name="Balint B."/>
            <person name="Krizsan K."/>
            <person name="Kiss B."/>
            <person name="Hess J."/>
            <person name="Varga T."/>
            <person name="Slot J."/>
            <person name="Riley R."/>
            <person name="Boka B."/>
            <person name="Rigling D."/>
            <person name="Barry K."/>
            <person name="Lee J."/>
            <person name="Mihaltcheva S."/>
            <person name="LaButti K."/>
            <person name="Lipzen A."/>
            <person name="Waldron R."/>
            <person name="Moloney N.M."/>
            <person name="Sperisen C."/>
            <person name="Kredics L."/>
            <person name="Vagvoelgyi C."/>
            <person name="Patrignani A."/>
            <person name="Fitzpatrick D."/>
            <person name="Nagy I."/>
            <person name="Doyle S."/>
            <person name="Anderson J.B."/>
            <person name="Grigoriev I.V."/>
            <person name="Gueldener U."/>
            <person name="Muensterkoetter M."/>
            <person name="Nagy L.G."/>
        </authorList>
    </citation>
    <scope>NUCLEOTIDE SEQUENCE [LARGE SCALE GENOMIC DNA]</scope>
    <source>
        <strain evidence="5">C18/9</strain>
    </source>
</reference>
<gene>
    <name evidence="4" type="ORF">ARMOST_04030</name>
</gene>
<comment type="similarity">
    <text evidence="1">Belongs to the ATP-dependent AMP-binding enzyme family.</text>
</comment>
<dbReference type="OMA" id="THASGMQ"/>
<dbReference type="InterPro" id="IPR020845">
    <property type="entry name" value="AMP-binding_CS"/>
</dbReference>
<organism evidence="4 5">
    <name type="scientific">Armillaria ostoyae</name>
    <name type="common">Armillaria root rot fungus</name>
    <dbReference type="NCBI Taxonomy" id="47428"/>
    <lineage>
        <taxon>Eukaryota</taxon>
        <taxon>Fungi</taxon>
        <taxon>Dikarya</taxon>
        <taxon>Basidiomycota</taxon>
        <taxon>Agaricomycotina</taxon>
        <taxon>Agaricomycetes</taxon>
        <taxon>Agaricomycetidae</taxon>
        <taxon>Agaricales</taxon>
        <taxon>Marasmiineae</taxon>
        <taxon>Physalacriaceae</taxon>
        <taxon>Armillaria</taxon>
    </lineage>
</organism>
<keyword evidence="5" id="KW-1185">Reference proteome</keyword>
<dbReference type="OrthoDB" id="1898221at2759"/>
<sequence>MTFYTSPFPDIPIVNRSLFTHLLHKSSRDSKLVGGHPADSPVFVDSATGTVLIREKLRSLCLSLGYGLRHHGAKRGDTVLLFSPNALAYPVVLLGAIAAGVRCTLANNAYTSHELAHQYADSRARRIFTTEDSLPVVRAMFEEIGVGADEADARIIVLGKSLKWAGGPDAPRTSSLLHMEDLLGIGSLEEEEKFDGERAHETALLCYSSGTTGKPKGVETTHQNLTSEIDMLAAVWTHGTGNKHLGFLPMYHIYGAVIILFLTQKLGHTSFIQQRFDPLRFCEDIQKYKIQIVMLVPPIAVFLSRHPLVEKFDLSSLKLLTSGAAPLGPELTNQVTARLPSLNVNAAVIQGFGMTELSPVTHLLPVADATRKAGSIGLLLPNLQSRIVDEDGRDAQPGEMWIKGPVVMKGYINNPTATVNTITKDGWLKTGDIAIRDDEGYFFIVDRVKELIKYKGFQGKFCMEKYFHHLNLPYSLADVAVIGIEDAAEATELPRAYVVPTHPEKVKTDAQKAEFGAQIAEWMKSKVAKHKFLRGGVVTIDVIPKSAAGKILRRQLRDLAKKEIRSRL</sequence>
<dbReference type="InterPro" id="IPR045851">
    <property type="entry name" value="AMP-bd_C_sf"/>
</dbReference>